<name>A0A7C4LID7_9PLAN</name>
<dbReference type="InterPro" id="IPR032675">
    <property type="entry name" value="LRR_dom_sf"/>
</dbReference>
<keyword evidence="2" id="KW-0677">Repeat</keyword>
<protein>
    <submittedName>
        <fullName evidence="3">Leucine-rich repeat domain-containing protein</fullName>
    </submittedName>
</protein>
<dbReference type="PANTHER" id="PTHR18849:SF0">
    <property type="entry name" value="CILIA- AND FLAGELLA-ASSOCIATED PROTEIN 410-RELATED"/>
    <property type="match status" value="1"/>
</dbReference>
<evidence type="ECO:0000256" key="2">
    <source>
        <dbReference type="ARBA" id="ARBA00022737"/>
    </source>
</evidence>
<gene>
    <name evidence="3" type="ORF">ENS64_00865</name>
</gene>
<dbReference type="PROSITE" id="PS51257">
    <property type="entry name" value="PROKAR_LIPOPROTEIN"/>
    <property type="match status" value="1"/>
</dbReference>
<evidence type="ECO:0000256" key="1">
    <source>
        <dbReference type="ARBA" id="ARBA00022614"/>
    </source>
</evidence>
<dbReference type="AlphaFoldDB" id="A0A7C4LID7"/>
<dbReference type="PANTHER" id="PTHR18849">
    <property type="entry name" value="LEUCINE RICH REPEAT PROTEIN"/>
    <property type="match status" value="1"/>
</dbReference>
<dbReference type="EMBL" id="DSVQ01000003">
    <property type="protein sequence ID" value="HGT37812.1"/>
    <property type="molecule type" value="Genomic_DNA"/>
</dbReference>
<reference evidence="3" key="1">
    <citation type="journal article" date="2020" name="mSystems">
        <title>Genome- and Community-Level Interaction Insights into Carbon Utilization and Element Cycling Functions of Hydrothermarchaeota in Hydrothermal Sediment.</title>
        <authorList>
            <person name="Zhou Z."/>
            <person name="Liu Y."/>
            <person name="Xu W."/>
            <person name="Pan J."/>
            <person name="Luo Z.H."/>
            <person name="Li M."/>
        </authorList>
    </citation>
    <scope>NUCLEOTIDE SEQUENCE [LARGE SCALE GENOMIC DNA]</scope>
    <source>
        <strain evidence="3">SpSt-508</strain>
    </source>
</reference>
<dbReference type="SUPFAM" id="SSF52058">
    <property type="entry name" value="L domain-like"/>
    <property type="match status" value="1"/>
</dbReference>
<dbReference type="Gene3D" id="3.80.10.10">
    <property type="entry name" value="Ribonuclease Inhibitor"/>
    <property type="match status" value="1"/>
</dbReference>
<proteinExistence type="predicted"/>
<comment type="caution">
    <text evidence="3">The sequence shown here is derived from an EMBL/GenBank/DDBJ whole genome shotgun (WGS) entry which is preliminary data.</text>
</comment>
<organism evidence="3">
    <name type="scientific">Schlesneria paludicola</name>
    <dbReference type="NCBI Taxonomy" id="360056"/>
    <lineage>
        <taxon>Bacteria</taxon>
        <taxon>Pseudomonadati</taxon>
        <taxon>Planctomycetota</taxon>
        <taxon>Planctomycetia</taxon>
        <taxon>Planctomycetales</taxon>
        <taxon>Planctomycetaceae</taxon>
        <taxon>Schlesneria</taxon>
    </lineage>
</organism>
<sequence length="323" mass="35327">MARALTTEPMIVPLPCADRLVFVAASLLWLLSGCGTAESPPNGTGPRVPTAPAVHDPLAERWDKLLEQLRAVNPEFQADQTGYRGEDDQLTMVEFDAAGLRDISPLAGLPLKFLSLKDCPVQDLSALRGMPLEELALEGTQVADLSPLSQMPLRTLWLNGAPVEDLRPLRGLPLTSLNLLGTKVVDLSPLRGMPLESLWLNETAVVDLTPLAECPLVSLTLHRTPVSDISVVRQLPTLQRLHLGETRVTDLRPLAGLRLTRLIVTPQNITAGWDVVRRMDTLEELDVALRDGRRWSPAEFWDRFDQGAFPAPTSSTSTTPAVP</sequence>
<evidence type="ECO:0000313" key="3">
    <source>
        <dbReference type="EMBL" id="HGT37812.1"/>
    </source>
</evidence>
<accession>A0A7C4LID7</accession>
<keyword evidence="1" id="KW-0433">Leucine-rich repeat</keyword>